<evidence type="ECO:0000313" key="1">
    <source>
        <dbReference type="EMBL" id="PLM44273.1"/>
    </source>
</evidence>
<evidence type="ECO:0000313" key="2">
    <source>
        <dbReference type="Proteomes" id="UP000234661"/>
    </source>
</evidence>
<organism evidence="1 2">
    <name type="scientific">Klebsiella michiganensis</name>
    <dbReference type="NCBI Taxonomy" id="1134687"/>
    <lineage>
        <taxon>Bacteria</taxon>
        <taxon>Pseudomonadati</taxon>
        <taxon>Pseudomonadota</taxon>
        <taxon>Gammaproteobacteria</taxon>
        <taxon>Enterobacterales</taxon>
        <taxon>Enterobacteriaceae</taxon>
        <taxon>Klebsiella/Raoultella group</taxon>
        <taxon>Klebsiella</taxon>
    </lineage>
</organism>
<gene>
    <name evidence="1" type="ORF">CWM85_37400</name>
</gene>
<dbReference type="AlphaFoldDB" id="A0A2J4Y0F7"/>
<dbReference type="EMBL" id="PIET01002141">
    <property type="protein sequence ID" value="PLM44273.1"/>
    <property type="molecule type" value="Genomic_DNA"/>
</dbReference>
<reference evidence="1 2" key="1">
    <citation type="submission" date="2017-11" db="EMBL/GenBank/DDBJ databases">
        <authorList>
            <person name="Han C.G."/>
        </authorList>
    </citation>
    <scope>NUCLEOTIDE SEQUENCE [LARGE SCALE GENOMIC DNA]</scope>
    <source>
        <strain evidence="1 2">A2</strain>
    </source>
</reference>
<name>A0A2J4Y0F7_9ENTR</name>
<sequence length="71" mass="8720">MIWIALLNAGEKTFQSARLIHRYKFPLWLWLRLFIMIRPLKKPIFRLYHRKSLVKQGKIVQKAKFIIRRLS</sequence>
<reference evidence="1 2" key="2">
    <citation type="submission" date="2018-01" db="EMBL/GenBank/DDBJ databases">
        <title>Genomic study of Klebsiella pneumoniae.</title>
        <authorList>
            <person name="Yang Y."/>
            <person name="Bicalho R."/>
        </authorList>
    </citation>
    <scope>NUCLEOTIDE SEQUENCE [LARGE SCALE GENOMIC DNA]</scope>
    <source>
        <strain evidence="1 2">A2</strain>
    </source>
</reference>
<accession>A0A2J4Y0F7</accession>
<comment type="caution">
    <text evidence="1">The sequence shown here is derived from an EMBL/GenBank/DDBJ whole genome shotgun (WGS) entry which is preliminary data.</text>
</comment>
<proteinExistence type="predicted"/>
<protein>
    <submittedName>
        <fullName evidence="1">Uncharacterized protein</fullName>
    </submittedName>
</protein>
<dbReference type="Proteomes" id="UP000234661">
    <property type="component" value="Unassembled WGS sequence"/>
</dbReference>